<evidence type="ECO:0000313" key="2">
    <source>
        <dbReference type="EMBL" id="KAH7285792.1"/>
    </source>
</evidence>
<feature type="compositionally biased region" description="Basic and acidic residues" evidence="1">
    <location>
        <begin position="73"/>
        <end position="88"/>
    </location>
</feature>
<dbReference type="AlphaFoldDB" id="A0A8T2QNM1"/>
<feature type="compositionally biased region" description="Low complexity" evidence="1">
    <location>
        <begin position="110"/>
        <end position="121"/>
    </location>
</feature>
<feature type="region of interest" description="Disordered" evidence="1">
    <location>
        <begin position="62"/>
        <end position="137"/>
    </location>
</feature>
<comment type="caution">
    <text evidence="2">The sequence shown here is derived from an EMBL/GenBank/DDBJ whole genome shotgun (WGS) entry which is preliminary data.</text>
</comment>
<protein>
    <submittedName>
        <fullName evidence="2">Uncharacterized protein</fullName>
    </submittedName>
</protein>
<accession>A0A8T2QNM1</accession>
<organism evidence="2 3">
    <name type="scientific">Ceratopteris richardii</name>
    <name type="common">Triangle waterfern</name>
    <dbReference type="NCBI Taxonomy" id="49495"/>
    <lineage>
        <taxon>Eukaryota</taxon>
        <taxon>Viridiplantae</taxon>
        <taxon>Streptophyta</taxon>
        <taxon>Embryophyta</taxon>
        <taxon>Tracheophyta</taxon>
        <taxon>Polypodiopsida</taxon>
        <taxon>Polypodiidae</taxon>
        <taxon>Polypodiales</taxon>
        <taxon>Pteridineae</taxon>
        <taxon>Pteridaceae</taxon>
        <taxon>Parkerioideae</taxon>
        <taxon>Ceratopteris</taxon>
    </lineage>
</organism>
<proteinExistence type="predicted"/>
<keyword evidence="3" id="KW-1185">Reference proteome</keyword>
<evidence type="ECO:0000313" key="3">
    <source>
        <dbReference type="Proteomes" id="UP000825935"/>
    </source>
</evidence>
<sequence>MIAMWLRHRLPRILTRFVSSYITIALHMIKIEPRLSIRQAPFQHRRTHRERERERERMAFQGRVEEMGQLSEEQQRRREEERQRHRQESPYTEFASKEEYLKAGYGGNEFQPTAPPTFQQPDYYSTAKQRSPTRPSE</sequence>
<feature type="compositionally biased region" description="Polar residues" evidence="1">
    <location>
        <begin position="122"/>
        <end position="137"/>
    </location>
</feature>
<dbReference type="Proteomes" id="UP000825935">
    <property type="component" value="Chromosome 33"/>
</dbReference>
<evidence type="ECO:0000256" key="1">
    <source>
        <dbReference type="SAM" id="MobiDB-lite"/>
    </source>
</evidence>
<name>A0A8T2QNM1_CERRI</name>
<gene>
    <name evidence="2" type="ORF">KP509_33G046200</name>
</gene>
<dbReference type="EMBL" id="CM035438">
    <property type="protein sequence ID" value="KAH7285792.1"/>
    <property type="molecule type" value="Genomic_DNA"/>
</dbReference>
<reference evidence="2" key="1">
    <citation type="submission" date="2021-08" db="EMBL/GenBank/DDBJ databases">
        <title>WGS assembly of Ceratopteris richardii.</title>
        <authorList>
            <person name="Marchant D.B."/>
            <person name="Chen G."/>
            <person name="Jenkins J."/>
            <person name="Shu S."/>
            <person name="Leebens-Mack J."/>
            <person name="Grimwood J."/>
            <person name="Schmutz J."/>
            <person name="Soltis P."/>
            <person name="Soltis D."/>
            <person name="Chen Z.-H."/>
        </authorList>
    </citation>
    <scope>NUCLEOTIDE SEQUENCE</scope>
    <source>
        <strain evidence="2">Whitten #5841</strain>
        <tissue evidence="2">Leaf</tissue>
    </source>
</reference>